<comment type="similarity">
    <text evidence="1 6">Belongs to the glutaredoxin family.</text>
</comment>
<evidence type="ECO:0000256" key="5">
    <source>
        <dbReference type="ARBA" id="ARBA00023284"/>
    </source>
</evidence>
<evidence type="ECO:0000313" key="8">
    <source>
        <dbReference type="Proteomes" id="UP000675920"/>
    </source>
</evidence>
<keyword evidence="6" id="KW-0963">Cytoplasm</keyword>
<dbReference type="InterPro" id="IPR036249">
    <property type="entry name" value="Thioredoxin-like_sf"/>
</dbReference>
<evidence type="ECO:0000256" key="4">
    <source>
        <dbReference type="ARBA" id="ARBA00023157"/>
    </source>
</evidence>
<dbReference type="RefSeq" id="WP_028312230.1">
    <property type="nucleotide sequence ID" value="NZ_AXWS01000015.1"/>
</dbReference>
<evidence type="ECO:0000256" key="2">
    <source>
        <dbReference type="ARBA" id="ARBA00022448"/>
    </source>
</evidence>
<sequence length="85" mass="9541">MAKIVMYFRDTCPYCRRAEGLLVKKGITDIEKLYPDDDADLKREMIERSGRTTVPQIFIDGKHVGGCDDLLALDRRGGLDPLLAA</sequence>
<gene>
    <name evidence="9" type="primary">grxC</name>
</gene>
<accession>A0A8B6X5D1</accession>
<evidence type="ECO:0000259" key="7">
    <source>
        <dbReference type="Pfam" id="PF00462"/>
    </source>
</evidence>
<dbReference type="Proteomes" id="UP000675920">
    <property type="component" value="Unplaced"/>
</dbReference>
<keyword evidence="2 6" id="KW-0813">Transport</keyword>
<evidence type="ECO:0000313" key="9">
    <source>
        <dbReference type="RefSeq" id="WP_028312230.1"/>
    </source>
</evidence>
<reference evidence="9" key="1">
    <citation type="journal article" date="1994" name="Proc. Natl. Acad. Sci. U.S.A.">
        <title>Two additional glutaredoxins exist in Escherichia coli: glutaredoxin 3 is a hydrogen donor for ribonucleotide reductase in a thioredoxin/glutaredoxin 1 double mutant.</title>
        <authorList>
            <person name="Aslund F."/>
            <person name="Ehn B."/>
            <person name="Miranda-Vizuete A."/>
            <person name="Pueyo C."/>
            <person name="Holmgren A."/>
        </authorList>
    </citation>
    <scope>NUCLEOTIDE SEQUENCE</scope>
</reference>
<dbReference type="PROSITE" id="PS51354">
    <property type="entry name" value="GLUTAREDOXIN_2"/>
    <property type="match status" value="1"/>
</dbReference>
<reference evidence="9" key="3">
    <citation type="submission" date="2025-08" db="UniProtKB">
        <authorList>
            <consortium name="RefSeq"/>
        </authorList>
    </citation>
    <scope>IDENTIFICATION</scope>
</reference>
<dbReference type="InterPro" id="IPR002109">
    <property type="entry name" value="Glutaredoxin"/>
</dbReference>
<evidence type="ECO:0000256" key="1">
    <source>
        <dbReference type="ARBA" id="ARBA00007787"/>
    </source>
</evidence>
<dbReference type="GO" id="GO:0015038">
    <property type="term" value="F:glutathione disulfide oxidoreductase activity"/>
    <property type="evidence" value="ECO:0007669"/>
    <property type="project" value="UniProtKB-UniRule"/>
</dbReference>
<keyword evidence="3 6" id="KW-0249">Electron transport</keyword>
<protein>
    <recommendedName>
        <fullName evidence="6">Glutaredoxin</fullName>
    </recommendedName>
</protein>
<evidence type="ECO:0000256" key="6">
    <source>
        <dbReference type="RuleBase" id="RU364065"/>
    </source>
</evidence>
<keyword evidence="5 6" id="KW-0676">Redox-active center</keyword>
<comment type="function">
    <text evidence="6">Has a glutathione-disulfide oxidoreductase activity in the presence of NADPH and glutathione reductase. Reduces low molecular weight disulfides and proteins.</text>
</comment>
<dbReference type="PRINTS" id="PR00160">
    <property type="entry name" value="GLUTAREDOXIN"/>
</dbReference>
<dbReference type="InterPro" id="IPR011767">
    <property type="entry name" value="GLR_AS"/>
</dbReference>
<dbReference type="PANTHER" id="PTHR45694:SF18">
    <property type="entry name" value="GLUTAREDOXIN-1-RELATED"/>
    <property type="match status" value="1"/>
</dbReference>
<name>A0A8B6X5D1_9BURK</name>
<dbReference type="OrthoDB" id="9814618at2"/>
<dbReference type="GO" id="GO:0005737">
    <property type="term" value="C:cytoplasm"/>
    <property type="evidence" value="ECO:0007669"/>
    <property type="project" value="TreeGrafter"/>
</dbReference>
<dbReference type="InterPro" id="IPR014025">
    <property type="entry name" value="Glutaredoxin_subgr"/>
</dbReference>
<dbReference type="PROSITE" id="PS00195">
    <property type="entry name" value="GLUTAREDOXIN_1"/>
    <property type="match status" value="1"/>
</dbReference>
<dbReference type="GO" id="GO:0045454">
    <property type="term" value="P:cell redox homeostasis"/>
    <property type="evidence" value="ECO:0007669"/>
    <property type="project" value="InterPro"/>
</dbReference>
<dbReference type="GO" id="GO:0034599">
    <property type="term" value="P:cellular response to oxidative stress"/>
    <property type="evidence" value="ECO:0007669"/>
    <property type="project" value="TreeGrafter"/>
</dbReference>
<proteinExistence type="inferred from homology"/>
<dbReference type="CDD" id="cd03418">
    <property type="entry name" value="GRX_GRXb_1_3_like"/>
    <property type="match status" value="1"/>
</dbReference>
<dbReference type="Pfam" id="PF00462">
    <property type="entry name" value="Glutaredoxin"/>
    <property type="match status" value="1"/>
</dbReference>
<dbReference type="NCBIfam" id="TIGR02181">
    <property type="entry name" value="GRX_bact"/>
    <property type="match status" value="1"/>
</dbReference>
<dbReference type="InterPro" id="IPR011900">
    <property type="entry name" value="GRX_bact"/>
</dbReference>
<dbReference type="Gene3D" id="3.40.30.10">
    <property type="entry name" value="Glutaredoxin"/>
    <property type="match status" value="1"/>
</dbReference>
<reference evidence="9" key="2">
    <citation type="journal article" date="2004" name="Antioxid. Redox Signal.">
        <title>Glutaredoxins: glutathione-dependent redox enzymes with functions far beyond a simple thioredoxin backup system.</title>
        <authorList>
            <person name="Fernandes A.P."/>
            <person name="Holmgren A."/>
        </authorList>
    </citation>
    <scope>NUCLEOTIDE SEQUENCE</scope>
</reference>
<keyword evidence="4" id="KW-1015">Disulfide bond</keyword>
<evidence type="ECO:0000256" key="3">
    <source>
        <dbReference type="ARBA" id="ARBA00022982"/>
    </source>
</evidence>
<dbReference type="AlphaFoldDB" id="A0A8B6X5D1"/>
<dbReference type="PANTHER" id="PTHR45694">
    <property type="entry name" value="GLUTAREDOXIN 2"/>
    <property type="match status" value="1"/>
</dbReference>
<organism evidence="8 9">
    <name type="scientific">Derxia gummosa DSM 723</name>
    <dbReference type="NCBI Taxonomy" id="1121388"/>
    <lineage>
        <taxon>Bacteria</taxon>
        <taxon>Pseudomonadati</taxon>
        <taxon>Pseudomonadota</taxon>
        <taxon>Betaproteobacteria</taxon>
        <taxon>Burkholderiales</taxon>
        <taxon>Alcaligenaceae</taxon>
        <taxon>Derxia</taxon>
    </lineage>
</organism>
<keyword evidence="8" id="KW-1185">Reference proteome</keyword>
<dbReference type="SUPFAM" id="SSF52833">
    <property type="entry name" value="Thioredoxin-like"/>
    <property type="match status" value="1"/>
</dbReference>
<feature type="domain" description="Glutaredoxin" evidence="7">
    <location>
        <begin position="4"/>
        <end position="64"/>
    </location>
</feature>